<protein>
    <submittedName>
        <fullName evidence="4">Uncharacterized protein</fullName>
    </submittedName>
</protein>
<evidence type="ECO:0000256" key="1">
    <source>
        <dbReference type="SAM" id="Coils"/>
    </source>
</evidence>
<dbReference type="OrthoDB" id="5811183at2759"/>
<feature type="signal peptide" evidence="3">
    <location>
        <begin position="1"/>
        <end position="18"/>
    </location>
</feature>
<evidence type="ECO:0000313" key="5">
    <source>
        <dbReference type="Proteomes" id="UP000494206"/>
    </source>
</evidence>
<reference evidence="4 5" key="1">
    <citation type="submission" date="2020-04" db="EMBL/GenBank/DDBJ databases">
        <authorList>
            <person name="Laetsch R D."/>
            <person name="Stevens L."/>
            <person name="Kumar S."/>
            <person name="Blaxter L. M."/>
        </authorList>
    </citation>
    <scope>NUCLEOTIDE SEQUENCE [LARGE SCALE GENOMIC DNA]</scope>
</reference>
<feature type="coiled-coil region" evidence="1">
    <location>
        <begin position="268"/>
        <end position="342"/>
    </location>
</feature>
<dbReference type="Proteomes" id="UP000494206">
    <property type="component" value="Unassembled WGS sequence"/>
</dbReference>
<keyword evidence="3" id="KW-0732">Signal</keyword>
<evidence type="ECO:0000313" key="4">
    <source>
        <dbReference type="EMBL" id="CAB3401065.1"/>
    </source>
</evidence>
<feature type="region of interest" description="Disordered" evidence="2">
    <location>
        <begin position="344"/>
        <end position="396"/>
    </location>
</feature>
<name>A0A8S1EJ24_9PELO</name>
<dbReference type="EMBL" id="CADEPM010000002">
    <property type="protein sequence ID" value="CAB3401065.1"/>
    <property type="molecule type" value="Genomic_DNA"/>
</dbReference>
<gene>
    <name evidence="4" type="ORF">CBOVIS_LOCUS3868</name>
</gene>
<dbReference type="AlphaFoldDB" id="A0A8S1EJ24"/>
<keyword evidence="1" id="KW-0175">Coiled coil</keyword>
<proteinExistence type="predicted"/>
<sequence>MKKQTIFLLLLVISSSNADEDKPNNSEKPALMERLVQSLPQIPNVIKGQMEGKPEELKKMISNMLGDGLLSQLVVNPMSVAENMGVPLNDLGINNTVLEKSIGKDKDGDKNAGFNIFSAFTSPAPSTKKIMYVDGVPIENFDEFIRKHQLESSGFTTSVPPTTTTPFTPEKVAEVVLERLKSRETPILAEPPRSTVDISRTLDMNMIDPKRVAEVNQLLRRAPQKFDMPTGPMDIGPPGFVQSLDPSIDEVVTNLRTKGTYGLTVDDVKRLQNILQTYEETLQTKELLAKRKQLQVLQTELSEQRKRIEVQKRMEEELRKKEKELEEEKQKMERQLTEQLHNWHSSFGPYPRGPELPKELQLEPMGSPPGTHITTTTEGTTTEEETSALPSSHERKLAEEREEIVERQMSSSASPIRISSALRHHIRYSPTTVPVNTDSEMIPPSMSVQRDEEDLESHCECEQVSLDKMNGKWLIALASKNVVNIMEEHTANLVQKESASLTCSRFDIVAGRKSVAAQDARLIWQFKTSTSEKIMRLRGNALTTDHVNTRVQMTDFDGENFSFPFCVLRSGGVRAYDYILVTNSKEDCKDVALLVRNPQEFFDNPDKKLQKYLKAKIAKKEMNPLDVVNFGDC</sequence>
<accession>A0A8S1EJ24</accession>
<evidence type="ECO:0000256" key="3">
    <source>
        <dbReference type="SAM" id="SignalP"/>
    </source>
</evidence>
<keyword evidence="5" id="KW-1185">Reference proteome</keyword>
<feature type="chain" id="PRO_5035900669" evidence="3">
    <location>
        <begin position="19"/>
        <end position="633"/>
    </location>
</feature>
<comment type="caution">
    <text evidence="4">The sequence shown here is derived from an EMBL/GenBank/DDBJ whole genome shotgun (WGS) entry which is preliminary data.</text>
</comment>
<organism evidence="4 5">
    <name type="scientific">Caenorhabditis bovis</name>
    <dbReference type="NCBI Taxonomy" id="2654633"/>
    <lineage>
        <taxon>Eukaryota</taxon>
        <taxon>Metazoa</taxon>
        <taxon>Ecdysozoa</taxon>
        <taxon>Nematoda</taxon>
        <taxon>Chromadorea</taxon>
        <taxon>Rhabditida</taxon>
        <taxon>Rhabditina</taxon>
        <taxon>Rhabditomorpha</taxon>
        <taxon>Rhabditoidea</taxon>
        <taxon>Rhabditidae</taxon>
        <taxon>Peloderinae</taxon>
        <taxon>Caenorhabditis</taxon>
    </lineage>
</organism>
<evidence type="ECO:0000256" key="2">
    <source>
        <dbReference type="SAM" id="MobiDB-lite"/>
    </source>
</evidence>